<dbReference type="AlphaFoldDB" id="A0A1R3L0W2"/>
<organism evidence="2 3">
    <name type="scientific">Corchorus olitorius</name>
    <dbReference type="NCBI Taxonomy" id="93759"/>
    <lineage>
        <taxon>Eukaryota</taxon>
        <taxon>Viridiplantae</taxon>
        <taxon>Streptophyta</taxon>
        <taxon>Embryophyta</taxon>
        <taxon>Tracheophyta</taxon>
        <taxon>Spermatophyta</taxon>
        <taxon>Magnoliopsida</taxon>
        <taxon>eudicotyledons</taxon>
        <taxon>Gunneridae</taxon>
        <taxon>Pentapetalae</taxon>
        <taxon>rosids</taxon>
        <taxon>malvids</taxon>
        <taxon>Malvales</taxon>
        <taxon>Malvaceae</taxon>
        <taxon>Grewioideae</taxon>
        <taxon>Apeibeae</taxon>
        <taxon>Corchorus</taxon>
    </lineage>
</organism>
<feature type="chain" id="PRO_5012051455" evidence="1">
    <location>
        <begin position="24"/>
        <end position="64"/>
    </location>
</feature>
<evidence type="ECO:0000313" key="2">
    <source>
        <dbReference type="EMBL" id="OMP12986.1"/>
    </source>
</evidence>
<reference evidence="3" key="1">
    <citation type="submission" date="2013-09" db="EMBL/GenBank/DDBJ databases">
        <title>Corchorus olitorius genome sequencing.</title>
        <authorList>
            <person name="Alam M."/>
            <person name="Haque M.S."/>
            <person name="Islam M.S."/>
            <person name="Emdad E.M."/>
            <person name="Islam M.M."/>
            <person name="Ahmed B."/>
            <person name="Halim A."/>
            <person name="Hossen Q.M.M."/>
            <person name="Hossain M.Z."/>
            <person name="Ahmed R."/>
            <person name="Khan M.M."/>
            <person name="Islam R."/>
            <person name="Rashid M.M."/>
            <person name="Khan S.A."/>
            <person name="Rahman M.S."/>
            <person name="Alam M."/>
            <person name="Yahiya A.S."/>
            <person name="Khan M.S."/>
            <person name="Azam M.S."/>
            <person name="Haque T."/>
            <person name="Lashkar M.Z.H."/>
            <person name="Akhand A.I."/>
            <person name="Morshed G."/>
            <person name="Roy S."/>
            <person name="Uddin K.S."/>
            <person name="Rabeya T."/>
            <person name="Hossain A.S."/>
            <person name="Chowdhury A."/>
            <person name="Snigdha A.R."/>
            <person name="Mortoza M.S."/>
            <person name="Matin S.A."/>
            <person name="Hoque S.M.E."/>
            <person name="Islam M.K."/>
            <person name="Roy D.K."/>
            <person name="Haider R."/>
            <person name="Moosa M.M."/>
            <person name="Elias S.M."/>
            <person name="Hasan A.M."/>
            <person name="Jahan S."/>
            <person name="Shafiuddin M."/>
            <person name="Mahmood N."/>
            <person name="Shommy N.S."/>
        </authorList>
    </citation>
    <scope>NUCLEOTIDE SEQUENCE [LARGE SCALE GENOMIC DNA]</scope>
    <source>
        <strain evidence="3">cv. O-4</strain>
    </source>
</reference>
<feature type="signal peptide" evidence="1">
    <location>
        <begin position="1"/>
        <end position="23"/>
    </location>
</feature>
<keyword evidence="3" id="KW-1185">Reference proteome</keyword>
<sequence length="64" mass="7556">MGCYASLFTIYVFVLMEWRNTKYQPYPATPAEAEVPEWKLFMFRLLKVESNEWAKVESEAGTRT</sequence>
<evidence type="ECO:0000313" key="3">
    <source>
        <dbReference type="Proteomes" id="UP000187203"/>
    </source>
</evidence>
<accession>A0A1R3L0W2</accession>
<name>A0A1R3L0W2_9ROSI</name>
<evidence type="ECO:0000256" key="1">
    <source>
        <dbReference type="SAM" id="SignalP"/>
    </source>
</evidence>
<proteinExistence type="predicted"/>
<protein>
    <submittedName>
        <fullName evidence="2">Uncharacterized protein</fullName>
    </submittedName>
</protein>
<gene>
    <name evidence="2" type="ORF">COLO4_02479</name>
</gene>
<dbReference type="EMBL" id="AWUE01005461">
    <property type="protein sequence ID" value="OMP12986.1"/>
    <property type="molecule type" value="Genomic_DNA"/>
</dbReference>
<comment type="caution">
    <text evidence="2">The sequence shown here is derived from an EMBL/GenBank/DDBJ whole genome shotgun (WGS) entry which is preliminary data.</text>
</comment>
<dbReference type="Proteomes" id="UP000187203">
    <property type="component" value="Unassembled WGS sequence"/>
</dbReference>
<keyword evidence="1" id="KW-0732">Signal</keyword>